<dbReference type="Proteomes" id="UP000193834">
    <property type="component" value="Unassembled WGS sequence"/>
</dbReference>
<organism evidence="1 2">
    <name type="scientific">Paenibacillus aquistagni</name>
    <dbReference type="NCBI Taxonomy" id="1852522"/>
    <lineage>
        <taxon>Bacteria</taxon>
        <taxon>Bacillati</taxon>
        <taxon>Bacillota</taxon>
        <taxon>Bacilli</taxon>
        <taxon>Bacillales</taxon>
        <taxon>Paenibacillaceae</taxon>
        <taxon>Paenibacillus</taxon>
    </lineage>
</organism>
<dbReference type="AlphaFoldDB" id="A0A1X7LWG6"/>
<dbReference type="Pfam" id="PF04883">
    <property type="entry name" value="HK97-gp10_like"/>
    <property type="match status" value="1"/>
</dbReference>
<gene>
    <name evidence="1" type="ORF">SAMN06295960_4647</name>
</gene>
<dbReference type="InterPro" id="IPR010064">
    <property type="entry name" value="HK97-gp10_tail"/>
</dbReference>
<evidence type="ECO:0000313" key="1">
    <source>
        <dbReference type="EMBL" id="SMG58211.1"/>
    </source>
</evidence>
<reference evidence="1 2" key="1">
    <citation type="submission" date="2017-04" db="EMBL/GenBank/DDBJ databases">
        <authorList>
            <person name="Afonso C.L."/>
            <person name="Miller P.J."/>
            <person name="Scott M.A."/>
            <person name="Spackman E."/>
            <person name="Goraichik I."/>
            <person name="Dimitrov K.M."/>
            <person name="Suarez D.L."/>
            <person name="Swayne D.E."/>
        </authorList>
    </citation>
    <scope>NUCLEOTIDE SEQUENCE [LARGE SCALE GENOMIC DNA]</scope>
    <source>
        <strain evidence="1 2">11</strain>
    </source>
</reference>
<accession>A0A1X7LWG6</accession>
<keyword evidence="2" id="KW-1185">Reference proteome</keyword>
<dbReference type="OrthoDB" id="1630761at2"/>
<sequence length="140" mass="16303">MNGIDSDGLGDFAKQLLALAEHKMPREVNKFMRKEGSTLLRKTKQKARQKVKKRTGKYLKGIKRGKVYKFQGEDTAIRVYHGAPHAHLLEDGHRIVGRDGKEHGFAKGYHVYKESRREFEKEFIRDCEKFIDDMLEQGLR</sequence>
<name>A0A1X7LWG6_9BACL</name>
<dbReference type="EMBL" id="FXAZ01000009">
    <property type="protein sequence ID" value="SMG58211.1"/>
    <property type="molecule type" value="Genomic_DNA"/>
</dbReference>
<dbReference type="STRING" id="1852522.SAMN06295960_4647"/>
<protein>
    <submittedName>
        <fullName evidence="1">Bacteriophage HK97-gp10, putative tail-component</fullName>
    </submittedName>
</protein>
<evidence type="ECO:0000313" key="2">
    <source>
        <dbReference type="Proteomes" id="UP000193834"/>
    </source>
</evidence>
<proteinExistence type="predicted"/>
<dbReference type="RefSeq" id="WP_085498526.1">
    <property type="nucleotide sequence ID" value="NZ_FXAZ01000009.1"/>
</dbReference>